<feature type="region of interest" description="Disordered" evidence="6">
    <location>
        <begin position="26"/>
        <end position="46"/>
    </location>
</feature>
<dbReference type="SUPFAM" id="SSF103473">
    <property type="entry name" value="MFS general substrate transporter"/>
    <property type="match status" value="1"/>
</dbReference>
<feature type="transmembrane region" description="Helical" evidence="7">
    <location>
        <begin position="368"/>
        <end position="389"/>
    </location>
</feature>
<comment type="subcellular location">
    <subcellularLocation>
        <location evidence="1">Membrane</location>
        <topology evidence="1">Multi-pass membrane protein</topology>
    </subcellularLocation>
</comment>
<feature type="transmembrane region" description="Helical" evidence="7">
    <location>
        <begin position="462"/>
        <end position="483"/>
    </location>
</feature>
<dbReference type="EMBL" id="KV454304">
    <property type="protein sequence ID" value="ODQ69357.1"/>
    <property type="molecule type" value="Genomic_DNA"/>
</dbReference>
<name>A0A1E3PX01_LIPST</name>
<dbReference type="FunFam" id="1.20.1250.20:FF:000034">
    <property type="entry name" value="MFS general substrate transporter"/>
    <property type="match status" value="1"/>
</dbReference>
<organism evidence="9 10">
    <name type="scientific">Lipomyces starkeyi NRRL Y-11557</name>
    <dbReference type="NCBI Taxonomy" id="675824"/>
    <lineage>
        <taxon>Eukaryota</taxon>
        <taxon>Fungi</taxon>
        <taxon>Dikarya</taxon>
        <taxon>Ascomycota</taxon>
        <taxon>Saccharomycotina</taxon>
        <taxon>Lipomycetes</taxon>
        <taxon>Lipomycetales</taxon>
        <taxon>Lipomycetaceae</taxon>
        <taxon>Lipomyces</taxon>
    </lineage>
</organism>
<dbReference type="AlphaFoldDB" id="A0A1E3PX01"/>
<evidence type="ECO:0000256" key="6">
    <source>
        <dbReference type="SAM" id="MobiDB-lite"/>
    </source>
</evidence>
<dbReference type="FunFam" id="1.20.1250.20:FF:000068">
    <property type="entry name" value="MFS general substrate transporter"/>
    <property type="match status" value="1"/>
</dbReference>
<feature type="transmembrane region" description="Helical" evidence="7">
    <location>
        <begin position="134"/>
        <end position="152"/>
    </location>
</feature>
<evidence type="ECO:0000256" key="2">
    <source>
        <dbReference type="ARBA" id="ARBA00022448"/>
    </source>
</evidence>
<feature type="transmembrane region" description="Helical" evidence="7">
    <location>
        <begin position="164"/>
        <end position="187"/>
    </location>
</feature>
<dbReference type="GO" id="GO:0022857">
    <property type="term" value="F:transmembrane transporter activity"/>
    <property type="evidence" value="ECO:0007669"/>
    <property type="project" value="InterPro"/>
</dbReference>
<gene>
    <name evidence="9" type="ORF">LIPSTDRAFT_114186</name>
</gene>
<evidence type="ECO:0000256" key="3">
    <source>
        <dbReference type="ARBA" id="ARBA00022692"/>
    </source>
</evidence>
<dbReference type="PANTHER" id="PTHR43791">
    <property type="entry name" value="PERMEASE-RELATED"/>
    <property type="match status" value="1"/>
</dbReference>
<dbReference type="Proteomes" id="UP000094385">
    <property type="component" value="Unassembled WGS sequence"/>
</dbReference>
<evidence type="ECO:0000256" key="7">
    <source>
        <dbReference type="SAM" id="Phobius"/>
    </source>
</evidence>
<dbReference type="InterPro" id="IPR011701">
    <property type="entry name" value="MFS"/>
</dbReference>
<protein>
    <recommendedName>
        <fullName evidence="8">Major facilitator superfamily (MFS) profile domain-containing protein</fullName>
    </recommendedName>
</protein>
<feature type="transmembrane region" description="Helical" evidence="7">
    <location>
        <begin position="199"/>
        <end position="220"/>
    </location>
</feature>
<keyword evidence="2" id="KW-0813">Transport</keyword>
<feature type="transmembrane region" description="Helical" evidence="7">
    <location>
        <begin position="232"/>
        <end position="254"/>
    </location>
</feature>
<feature type="transmembrane region" description="Helical" evidence="7">
    <location>
        <begin position="395"/>
        <end position="418"/>
    </location>
</feature>
<dbReference type="GO" id="GO:0016020">
    <property type="term" value="C:membrane"/>
    <property type="evidence" value="ECO:0007669"/>
    <property type="project" value="UniProtKB-SubCell"/>
</dbReference>
<keyword evidence="10" id="KW-1185">Reference proteome</keyword>
<feature type="transmembrane region" description="Helical" evidence="7">
    <location>
        <begin position="430"/>
        <end position="450"/>
    </location>
</feature>
<reference evidence="9 10" key="1">
    <citation type="journal article" date="2016" name="Proc. Natl. Acad. Sci. U.S.A.">
        <title>Comparative genomics of biotechnologically important yeasts.</title>
        <authorList>
            <person name="Riley R."/>
            <person name="Haridas S."/>
            <person name="Wolfe K.H."/>
            <person name="Lopes M.R."/>
            <person name="Hittinger C.T."/>
            <person name="Goeker M."/>
            <person name="Salamov A.A."/>
            <person name="Wisecaver J.H."/>
            <person name="Long T.M."/>
            <person name="Calvey C.H."/>
            <person name="Aerts A.L."/>
            <person name="Barry K.W."/>
            <person name="Choi C."/>
            <person name="Clum A."/>
            <person name="Coughlan A.Y."/>
            <person name="Deshpande S."/>
            <person name="Douglass A.P."/>
            <person name="Hanson S.J."/>
            <person name="Klenk H.-P."/>
            <person name="LaButti K.M."/>
            <person name="Lapidus A."/>
            <person name="Lindquist E.A."/>
            <person name="Lipzen A.M."/>
            <person name="Meier-Kolthoff J.P."/>
            <person name="Ohm R.A."/>
            <person name="Otillar R.P."/>
            <person name="Pangilinan J.L."/>
            <person name="Peng Y."/>
            <person name="Rokas A."/>
            <person name="Rosa C.A."/>
            <person name="Scheuner C."/>
            <person name="Sibirny A.A."/>
            <person name="Slot J.C."/>
            <person name="Stielow J.B."/>
            <person name="Sun H."/>
            <person name="Kurtzman C.P."/>
            <person name="Blackwell M."/>
            <person name="Grigoriev I.V."/>
            <person name="Jeffries T.W."/>
        </authorList>
    </citation>
    <scope>NUCLEOTIDE SEQUENCE [LARGE SCALE GENOMIC DNA]</scope>
    <source>
        <strain evidence="9 10">NRRL Y-11557</strain>
    </source>
</reference>
<keyword evidence="4 7" id="KW-1133">Transmembrane helix</keyword>
<feature type="transmembrane region" description="Helical" evidence="7">
    <location>
        <begin position="305"/>
        <end position="329"/>
    </location>
</feature>
<evidence type="ECO:0000313" key="10">
    <source>
        <dbReference type="Proteomes" id="UP000094385"/>
    </source>
</evidence>
<evidence type="ECO:0000259" key="8">
    <source>
        <dbReference type="PROSITE" id="PS50850"/>
    </source>
</evidence>
<feature type="transmembrane region" description="Helical" evidence="7">
    <location>
        <begin position="106"/>
        <end position="127"/>
    </location>
</feature>
<dbReference type="STRING" id="675824.A0A1E3PX01"/>
<evidence type="ECO:0000256" key="1">
    <source>
        <dbReference type="ARBA" id="ARBA00004141"/>
    </source>
</evidence>
<dbReference type="Gene3D" id="1.20.1250.20">
    <property type="entry name" value="MFS general substrate transporter like domains"/>
    <property type="match status" value="2"/>
</dbReference>
<dbReference type="PROSITE" id="PS50850">
    <property type="entry name" value="MFS"/>
    <property type="match status" value="1"/>
</dbReference>
<feature type="transmembrane region" description="Helical" evidence="7">
    <location>
        <begin position="341"/>
        <end position="361"/>
    </location>
</feature>
<accession>A0A1E3PX01</accession>
<feature type="domain" description="Major facilitator superfamily (MFS) profile" evidence="8">
    <location>
        <begin position="68"/>
        <end position="488"/>
    </location>
</feature>
<keyword evidence="5 7" id="KW-0472">Membrane</keyword>
<dbReference type="InterPro" id="IPR020846">
    <property type="entry name" value="MFS_dom"/>
</dbReference>
<dbReference type="PANTHER" id="PTHR43791:SF52">
    <property type="entry name" value="TRANSPORTER, PUTATIVE (AFU_ORTHOLOGUE AFUA_1G11820)-RELATED"/>
    <property type="match status" value="1"/>
</dbReference>
<feature type="transmembrane region" description="Helical" evidence="7">
    <location>
        <begin position="68"/>
        <end position="86"/>
    </location>
</feature>
<sequence>MSEVGNAADTEEEDSYHFLENSMSARGAKSKSFPPESDSAQSGAGFSRARLTDKDVERKLVRKIDIHVLPWLFLMYLCAFVDRVNIGNAKLEGLEDDLDMTGNDYNVALVVFFIPYILCEFPSNIIMRKVTPSTWLSIIVFFWGCVTIGIGFCKTYAQLIGCRFVLGILEAGLLPARSLQGSIYVISTYYKRYELQTRITIFFCASVIAGAFGGLLAYALSKMAGLGNQAGWRWIFIMEGIVTAIIGAVSKFMVPDFPETAKFLTHEESAWIQYRTNEDENSAQYRMDHLDKHSVRIILRDPKTVFGTLLFFGTVCTGYSGSFFLPSIIQQMGYTSAGAQVRTIPVFAVAAVLTVTFSIISDKTNNRWAISLVGVVIALIGYAILVAEYNFAIGVRYFACFLVVTGGYIAQPVSVAWMANNVSGHYKRSFSSAIQIGLGNASGIVASLIFENKTAPRYIPGFSVAMALMGMVGVVTILFALYLHHENKKRDRGDYNCRLQLPQEQVDNMGDYHPGFRFVL</sequence>
<dbReference type="InterPro" id="IPR036259">
    <property type="entry name" value="MFS_trans_sf"/>
</dbReference>
<evidence type="ECO:0000256" key="4">
    <source>
        <dbReference type="ARBA" id="ARBA00022989"/>
    </source>
</evidence>
<evidence type="ECO:0000256" key="5">
    <source>
        <dbReference type="ARBA" id="ARBA00023136"/>
    </source>
</evidence>
<proteinExistence type="predicted"/>
<dbReference type="Pfam" id="PF07690">
    <property type="entry name" value="MFS_1"/>
    <property type="match status" value="1"/>
</dbReference>
<dbReference type="OrthoDB" id="2985014at2759"/>
<evidence type="ECO:0000313" key="9">
    <source>
        <dbReference type="EMBL" id="ODQ69357.1"/>
    </source>
</evidence>
<keyword evidence="3 7" id="KW-0812">Transmembrane</keyword>